<dbReference type="Pfam" id="PF01381">
    <property type="entry name" value="HTH_3"/>
    <property type="match status" value="1"/>
</dbReference>
<dbReference type="InterPro" id="IPR001387">
    <property type="entry name" value="Cro/C1-type_HTH"/>
</dbReference>
<dbReference type="GO" id="GO:0006281">
    <property type="term" value="P:DNA repair"/>
    <property type="evidence" value="ECO:0007669"/>
    <property type="project" value="UniProtKB-KW"/>
</dbReference>
<protein>
    <submittedName>
        <fullName evidence="9">Phage repressor like transcriptional regulator, XRE family</fullName>
    </submittedName>
</protein>
<dbReference type="InterPro" id="IPR015927">
    <property type="entry name" value="Peptidase_S24_S26A/B/C"/>
</dbReference>
<dbReference type="STRING" id="645991.Sgly_0746"/>
<keyword evidence="6" id="KW-0742">SOS response</keyword>
<reference evidence="9 10" key="1">
    <citation type="journal article" date="2011" name="Stand. Genomic Sci.">
        <title>Complete genome sequence of Syntrophobotulus glycolicus type strain (FlGlyR).</title>
        <authorList>
            <person name="Han C."/>
            <person name="Mwirichia R."/>
            <person name="Chertkov O."/>
            <person name="Held B."/>
            <person name="Lapidus A."/>
            <person name="Nolan M."/>
            <person name="Lucas S."/>
            <person name="Hammon N."/>
            <person name="Deshpande S."/>
            <person name="Cheng J.F."/>
            <person name="Tapia R."/>
            <person name="Goodwin L."/>
            <person name="Pitluck S."/>
            <person name="Huntemann M."/>
            <person name="Liolios K."/>
            <person name="Ivanova N."/>
            <person name="Pagani I."/>
            <person name="Mavromatis K."/>
            <person name="Ovchinikova G."/>
            <person name="Pati A."/>
            <person name="Chen A."/>
            <person name="Palaniappan K."/>
            <person name="Land M."/>
            <person name="Hauser L."/>
            <person name="Brambilla E.M."/>
            <person name="Rohde M."/>
            <person name="Spring S."/>
            <person name="Sikorski J."/>
            <person name="Goker M."/>
            <person name="Woyke T."/>
            <person name="Bristow J."/>
            <person name="Eisen J.A."/>
            <person name="Markowitz V."/>
            <person name="Hugenholtz P."/>
            <person name="Kyrpides N.C."/>
            <person name="Klenk H.P."/>
            <person name="Detter J.C."/>
        </authorList>
    </citation>
    <scope>NUCLEOTIDE SEQUENCE [LARGE SCALE GENOMIC DNA]</scope>
    <source>
        <strain evidence="10">DSM 8271 / FlGlyR</strain>
    </source>
</reference>
<dbReference type="eggNOG" id="COG1974">
    <property type="taxonomic scope" value="Bacteria"/>
</dbReference>
<dbReference type="Gene3D" id="2.10.109.10">
    <property type="entry name" value="Umud Fragment, subunit A"/>
    <property type="match status" value="1"/>
</dbReference>
<dbReference type="HOGENOM" id="CLU_066192_1_1_9"/>
<dbReference type="CDD" id="cd06529">
    <property type="entry name" value="S24_LexA-like"/>
    <property type="match status" value="1"/>
</dbReference>
<dbReference type="GO" id="GO:0009432">
    <property type="term" value="P:SOS response"/>
    <property type="evidence" value="ECO:0007669"/>
    <property type="project" value="UniProtKB-KW"/>
</dbReference>
<organism evidence="9 10">
    <name type="scientific">Syntrophobotulus glycolicus (strain DSM 8271 / FlGlyR)</name>
    <dbReference type="NCBI Taxonomy" id="645991"/>
    <lineage>
        <taxon>Bacteria</taxon>
        <taxon>Bacillati</taxon>
        <taxon>Bacillota</taxon>
        <taxon>Clostridia</taxon>
        <taxon>Eubacteriales</taxon>
        <taxon>Desulfitobacteriaceae</taxon>
        <taxon>Syntrophobotulus</taxon>
    </lineage>
</organism>
<evidence type="ECO:0000256" key="4">
    <source>
        <dbReference type="ARBA" id="ARBA00022813"/>
    </source>
</evidence>
<dbReference type="InterPro" id="IPR010982">
    <property type="entry name" value="Lambda_DNA-bd_dom_sf"/>
</dbReference>
<dbReference type="InterPro" id="IPR050077">
    <property type="entry name" value="LexA_repressor"/>
</dbReference>
<evidence type="ECO:0000256" key="1">
    <source>
        <dbReference type="ARBA" id="ARBA00007484"/>
    </source>
</evidence>
<dbReference type="CDD" id="cd00093">
    <property type="entry name" value="HTH_XRE"/>
    <property type="match status" value="1"/>
</dbReference>
<dbReference type="GO" id="GO:0006355">
    <property type="term" value="P:regulation of DNA-templated transcription"/>
    <property type="evidence" value="ECO:0007669"/>
    <property type="project" value="InterPro"/>
</dbReference>
<dbReference type="EMBL" id="CP002547">
    <property type="protein sequence ID" value="ADY55103.1"/>
    <property type="molecule type" value="Genomic_DNA"/>
</dbReference>
<dbReference type="Pfam" id="PF00717">
    <property type="entry name" value="Peptidase_S24"/>
    <property type="match status" value="1"/>
</dbReference>
<gene>
    <name evidence="9" type="ordered locus">Sgly_0746</name>
</gene>
<dbReference type="KEGG" id="sgy:Sgly_0746"/>
<evidence type="ECO:0000256" key="2">
    <source>
        <dbReference type="ARBA" id="ARBA00022763"/>
    </source>
</evidence>
<dbReference type="InterPro" id="IPR036286">
    <property type="entry name" value="LexA/Signal_pep-like_sf"/>
</dbReference>
<reference evidence="10" key="2">
    <citation type="submission" date="2011-02" db="EMBL/GenBank/DDBJ databases">
        <title>The complete genome of Syntrophobotulus glycolicus DSM 8271.</title>
        <authorList>
            <person name="Lucas S."/>
            <person name="Copeland A."/>
            <person name="Lapidus A."/>
            <person name="Bruce D."/>
            <person name="Goodwin L."/>
            <person name="Pitluck S."/>
            <person name="Kyrpides N."/>
            <person name="Mavromatis K."/>
            <person name="Pagani I."/>
            <person name="Ivanova N."/>
            <person name="Mikhailova N."/>
            <person name="Chertkov O."/>
            <person name="Held B."/>
            <person name="Detter J.C."/>
            <person name="Tapia R."/>
            <person name="Han C."/>
            <person name="Land M."/>
            <person name="Hauser L."/>
            <person name="Markowitz V."/>
            <person name="Cheng J.-F."/>
            <person name="Hugenholtz P."/>
            <person name="Woyke T."/>
            <person name="Wu D."/>
            <person name="Spring S."/>
            <person name="Schroeder M."/>
            <person name="Brambilla E."/>
            <person name="Klenk H.-P."/>
            <person name="Eisen J.A."/>
        </authorList>
    </citation>
    <scope>NUCLEOTIDE SEQUENCE [LARGE SCALE GENOMIC DNA]</scope>
    <source>
        <strain evidence="10">DSM 8271 / FlGlyR</strain>
    </source>
</reference>
<dbReference type="InterPro" id="IPR039418">
    <property type="entry name" value="LexA-like"/>
</dbReference>
<dbReference type="PRINTS" id="PR00726">
    <property type="entry name" value="LEXASERPTASE"/>
</dbReference>
<accession>F0T0N8</accession>
<keyword evidence="10" id="KW-1185">Reference proteome</keyword>
<feature type="domain" description="HTH cro/C1-type" evidence="8">
    <location>
        <begin position="1"/>
        <end position="44"/>
    </location>
</feature>
<evidence type="ECO:0000313" key="9">
    <source>
        <dbReference type="EMBL" id="ADY55103.1"/>
    </source>
</evidence>
<evidence type="ECO:0000256" key="7">
    <source>
        <dbReference type="RuleBase" id="RU003991"/>
    </source>
</evidence>
<dbReference type="Proteomes" id="UP000007488">
    <property type="component" value="Chromosome"/>
</dbReference>
<dbReference type="Gene3D" id="1.10.260.40">
    <property type="entry name" value="lambda repressor-like DNA-binding domains"/>
    <property type="match status" value="1"/>
</dbReference>
<name>F0T0N8_SYNGF</name>
<dbReference type="PANTHER" id="PTHR33516:SF2">
    <property type="entry name" value="LEXA REPRESSOR-RELATED"/>
    <property type="match status" value="1"/>
</dbReference>
<comment type="similarity">
    <text evidence="1 7">Belongs to the peptidase S24 family.</text>
</comment>
<evidence type="ECO:0000256" key="3">
    <source>
        <dbReference type="ARBA" id="ARBA00022801"/>
    </source>
</evidence>
<evidence type="ECO:0000256" key="6">
    <source>
        <dbReference type="ARBA" id="ARBA00023236"/>
    </source>
</evidence>
<evidence type="ECO:0000256" key="5">
    <source>
        <dbReference type="ARBA" id="ARBA00023204"/>
    </source>
</evidence>
<keyword evidence="2" id="KW-0227">DNA damage</keyword>
<dbReference type="SUPFAM" id="SSF51306">
    <property type="entry name" value="LexA/Signal peptidase"/>
    <property type="match status" value="1"/>
</dbReference>
<keyword evidence="4 7" id="KW-0068">Autocatalytic cleavage</keyword>
<dbReference type="PROSITE" id="PS50943">
    <property type="entry name" value="HTH_CROC1"/>
    <property type="match status" value="1"/>
</dbReference>
<evidence type="ECO:0000313" key="10">
    <source>
        <dbReference type="Proteomes" id="UP000007488"/>
    </source>
</evidence>
<dbReference type="PANTHER" id="PTHR33516">
    <property type="entry name" value="LEXA REPRESSOR"/>
    <property type="match status" value="1"/>
</dbReference>
<sequence length="259" mass="28597">MAKFGAKLGLSSGNIGDWESGKALPSLFTLISIKEEFGVSSDWVLTGETSAVDQAAIEPDLQRMIEAYNLLDGESRQALKAYTAFLIKNRNLDILEETLKKTRASDPGHETEIIKEEKKVYLPVLGTVAAGMPIMADEFLEGFLPVPTKKIKKNTYIVRAKGESMIDAGIRDGDLIIISPQPTVEQGESALIKVDGDVTIKKFYRYDHEVRLKPANDKMKDIVITDLAKVKVLGKVVGVIPLEEANITMRQDFNGEEDQ</sequence>
<dbReference type="AlphaFoldDB" id="F0T0N8"/>
<keyword evidence="3 7" id="KW-0378">Hydrolase</keyword>
<keyword evidence="5" id="KW-0234">DNA repair</keyword>
<dbReference type="MEROPS" id="S24.001"/>
<evidence type="ECO:0000259" key="8">
    <source>
        <dbReference type="PROSITE" id="PS50943"/>
    </source>
</evidence>
<dbReference type="GO" id="GO:0003677">
    <property type="term" value="F:DNA binding"/>
    <property type="evidence" value="ECO:0007669"/>
    <property type="project" value="InterPro"/>
</dbReference>
<dbReference type="SUPFAM" id="SSF47413">
    <property type="entry name" value="lambda repressor-like DNA-binding domains"/>
    <property type="match status" value="1"/>
</dbReference>
<dbReference type="InterPro" id="IPR006197">
    <property type="entry name" value="Peptidase_S24_LexA"/>
</dbReference>
<dbReference type="GO" id="GO:0016787">
    <property type="term" value="F:hydrolase activity"/>
    <property type="evidence" value="ECO:0007669"/>
    <property type="project" value="UniProtKB-KW"/>
</dbReference>
<proteinExistence type="inferred from homology"/>